<dbReference type="PANTHER" id="PTHR30482:SF10">
    <property type="entry name" value="HIGH-AFFINITY BRANCHED-CHAIN AMINO ACID TRANSPORT PROTEIN BRAE"/>
    <property type="match status" value="1"/>
</dbReference>
<feature type="transmembrane region" description="Helical" evidence="6">
    <location>
        <begin position="59"/>
        <end position="78"/>
    </location>
</feature>
<feature type="transmembrane region" description="Helical" evidence="6">
    <location>
        <begin position="154"/>
        <end position="177"/>
    </location>
</feature>
<feature type="transmembrane region" description="Helical" evidence="6">
    <location>
        <begin position="122"/>
        <end position="142"/>
    </location>
</feature>
<dbReference type="KEGG" id="mik:FOE78_18115"/>
<keyword evidence="8" id="KW-1185">Reference proteome</keyword>
<dbReference type="RefSeq" id="WP_143987532.1">
    <property type="nucleotide sequence ID" value="NZ_CP041692.1"/>
</dbReference>
<feature type="transmembrane region" description="Helical" evidence="6">
    <location>
        <begin position="329"/>
        <end position="348"/>
    </location>
</feature>
<feature type="transmembrane region" description="Helical" evidence="6">
    <location>
        <begin position="478"/>
        <end position="501"/>
    </location>
</feature>
<dbReference type="PANTHER" id="PTHR30482">
    <property type="entry name" value="HIGH-AFFINITY BRANCHED-CHAIN AMINO ACID TRANSPORT SYSTEM PERMEASE"/>
    <property type="match status" value="1"/>
</dbReference>
<evidence type="ECO:0000256" key="3">
    <source>
        <dbReference type="ARBA" id="ARBA00022692"/>
    </source>
</evidence>
<organism evidence="7 8">
    <name type="scientific">Microlunatus elymi</name>
    <dbReference type="NCBI Taxonomy" id="2596828"/>
    <lineage>
        <taxon>Bacteria</taxon>
        <taxon>Bacillati</taxon>
        <taxon>Actinomycetota</taxon>
        <taxon>Actinomycetes</taxon>
        <taxon>Propionibacteriales</taxon>
        <taxon>Propionibacteriaceae</taxon>
        <taxon>Microlunatus</taxon>
    </lineage>
</organism>
<feature type="transmembrane region" description="Helical" evidence="6">
    <location>
        <begin position="244"/>
        <end position="265"/>
    </location>
</feature>
<feature type="transmembrane region" description="Helical" evidence="6">
    <location>
        <begin position="300"/>
        <end position="317"/>
    </location>
</feature>
<dbReference type="Pfam" id="PF02653">
    <property type="entry name" value="BPD_transp_2"/>
    <property type="match status" value="1"/>
</dbReference>
<comment type="subcellular location">
    <subcellularLocation>
        <location evidence="1">Cell membrane</location>
        <topology evidence="1">Multi-pass membrane protein</topology>
    </subcellularLocation>
</comment>
<evidence type="ECO:0000256" key="5">
    <source>
        <dbReference type="ARBA" id="ARBA00023136"/>
    </source>
</evidence>
<dbReference type="InterPro" id="IPR001851">
    <property type="entry name" value="ABC_transp_permease"/>
</dbReference>
<dbReference type="AlphaFoldDB" id="A0A516Q2B4"/>
<keyword evidence="4 6" id="KW-1133">Transmembrane helix</keyword>
<feature type="transmembrane region" description="Helical" evidence="6">
    <location>
        <begin position="90"/>
        <end position="110"/>
    </location>
</feature>
<dbReference type="GO" id="GO:0015658">
    <property type="term" value="F:branched-chain amino acid transmembrane transporter activity"/>
    <property type="evidence" value="ECO:0007669"/>
    <property type="project" value="InterPro"/>
</dbReference>
<feature type="transmembrane region" description="Helical" evidence="6">
    <location>
        <begin position="219"/>
        <end position="238"/>
    </location>
</feature>
<dbReference type="InterPro" id="IPR043428">
    <property type="entry name" value="LivM-like"/>
</dbReference>
<evidence type="ECO:0000256" key="6">
    <source>
        <dbReference type="SAM" id="Phobius"/>
    </source>
</evidence>
<feature type="transmembrane region" description="Helical" evidence="6">
    <location>
        <begin position="20"/>
        <end position="39"/>
    </location>
</feature>
<evidence type="ECO:0000256" key="4">
    <source>
        <dbReference type="ARBA" id="ARBA00022989"/>
    </source>
</evidence>
<feature type="transmembrane region" description="Helical" evidence="6">
    <location>
        <begin position="189"/>
        <end position="212"/>
    </location>
</feature>
<dbReference type="CDD" id="cd06581">
    <property type="entry name" value="TM_PBP1_LivM_like"/>
    <property type="match status" value="1"/>
</dbReference>
<protein>
    <submittedName>
        <fullName evidence="7">Branched-chain amino acid ABC transporter permease</fullName>
    </submittedName>
</protein>
<feature type="transmembrane region" description="Helical" evidence="6">
    <location>
        <begin position="438"/>
        <end position="458"/>
    </location>
</feature>
<evidence type="ECO:0000256" key="2">
    <source>
        <dbReference type="ARBA" id="ARBA00022475"/>
    </source>
</evidence>
<dbReference type="GO" id="GO:0005886">
    <property type="term" value="C:plasma membrane"/>
    <property type="evidence" value="ECO:0007669"/>
    <property type="project" value="UniProtKB-SubCell"/>
</dbReference>
<keyword evidence="5 6" id="KW-0472">Membrane</keyword>
<evidence type="ECO:0000256" key="1">
    <source>
        <dbReference type="ARBA" id="ARBA00004651"/>
    </source>
</evidence>
<feature type="transmembrane region" description="Helical" evidence="6">
    <location>
        <begin position="393"/>
        <end position="411"/>
    </location>
</feature>
<feature type="transmembrane region" description="Helical" evidence="6">
    <location>
        <begin position="513"/>
        <end position="529"/>
    </location>
</feature>
<gene>
    <name evidence="7" type="ORF">FOE78_18115</name>
</gene>
<keyword evidence="3 6" id="KW-0812">Transmembrane</keyword>
<name>A0A516Q2B4_9ACTN</name>
<accession>A0A516Q2B4</accession>
<evidence type="ECO:0000313" key="7">
    <source>
        <dbReference type="EMBL" id="QDP97574.1"/>
    </source>
</evidence>
<feature type="transmembrane region" description="Helical" evidence="6">
    <location>
        <begin position="272"/>
        <end position="294"/>
    </location>
</feature>
<reference evidence="7 8" key="1">
    <citation type="submission" date="2019-07" db="EMBL/GenBank/DDBJ databases">
        <title>Microlunatus dokdonensis sp. nov. isolated from the rhizospheric soil of the wild plant Elymus tsukushiensis.</title>
        <authorList>
            <person name="Ghim S.-Y."/>
            <person name="Hwang Y.-J."/>
            <person name="Son J.-S."/>
            <person name="Shin J.-H."/>
        </authorList>
    </citation>
    <scope>NUCLEOTIDE SEQUENCE [LARGE SCALE GENOMIC DNA]</scope>
    <source>
        <strain evidence="7 8">KUDC0627</strain>
    </source>
</reference>
<dbReference type="OrthoDB" id="9814461at2"/>
<keyword evidence="2" id="KW-1003">Cell membrane</keyword>
<proteinExistence type="predicted"/>
<dbReference type="EMBL" id="CP041692">
    <property type="protein sequence ID" value="QDP97574.1"/>
    <property type="molecule type" value="Genomic_DNA"/>
</dbReference>
<sequence length="573" mass="60830">MIIPGIPVELTRRYESAAKVTAAAAGIVLAGSAYLPWAYGAEALDNVSYLGGPSFTQFIALGLGLCIAGLVILSRVFPRGVGRLRIGWIAGARAAATGSLIAMVVVDLAIAVELGGTINIMYGGWVATAAALLAFVATRFMITETQPNLATAKTPAWLAILAIAVIMLVVLFAAYYALDQSDPGTFVVFGVYAGAVVATLIRTGVMGWLTAVSRAHRKVLVLSAFIVAFLFPFTQGGQQANMSIATQVLIFAATAMGLNIVVGLAGLLDLGYIAFLGAGAFVAAMMSNSAFATIGWHPPFLVVMLISGCVSATLGLIIGSPTLRVSGDYLAIITLAFGEIFRLAMINLDGTDGPDLTHGSNGIPGVPGLKIGNFDFDDTHTIFGVEIGMYGNYYFLLLVLLAAIIAIFVRLNNSRIGRGWVAIREDEKAAEAMGVNTFGLKLFAFASGAFLAGVTGSIKAHHDISVTPDQYIFLESAFLLAAVVLGGMGTVLGVLIGATLLRMMPEKLRFVNEYRLMIFGLLLVIMMRFRPEGLIASERRQLEFHAEDEELADRIEEEEIAADRIDKSQEALR</sequence>
<evidence type="ECO:0000313" key="8">
    <source>
        <dbReference type="Proteomes" id="UP000319263"/>
    </source>
</evidence>
<dbReference type="Proteomes" id="UP000319263">
    <property type="component" value="Chromosome"/>
</dbReference>